<dbReference type="InterPro" id="IPR011333">
    <property type="entry name" value="SKP1/BTB/POZ_sf"/>
</dbReference>
<feature type="domain" description="MATH" evidence="4">
    <location>
        <begin position="29"/>
        <end position="170"/>
    </location>
</feature>
<dbReference type="PANTHER" id="PTHR26379">
    <property type="entry name" value="BTB/POZ AND MATH DOMAIN-CONTAINING PROTEIN 1"/>
    <property type="match status" value="1"/>
</dbReference>
<evidence type="ECO:0000313" key="6">
    <source>
        <dbReference type="Proteomes" id="UP000244336"/>
    </source>
</evidence>
<dbReference type="PROSITE" id="PS50097">
    <property type="entry name" value="BTB"/>
    <property type="match status" value="2"/>
</dbReference>
<dbReference type="Pfam" id="PF24570">
    <property type="entry name" value="BACK_BPM_SPOP"/>
    <property type="match status" value="2"/>
</dbReference>
<feature type="domain" description="BTB" evidence="3">
    <location>
        <begin position="211"/>
        <end position="279"/>
    </location>
</feature>
<evidence type="ECO:0008006" key="7">
    <source>
        <dbReference type="Google" id="ProtNLM"/>
    </source>
</evidence>
<keyword evidence="6" id="KW-1185">Reference proteome</keyword>
<dbReference type="PROSITE" id="PS00018">
    <property type="entry name" value="EF_HAND_1"/>
    <property type="match status" value="1"/>
</dbReference>
<evidence type="ECO:0000313" key="5">
    <source>
        <dbReference type="EMBL" id="PUZ38967.1"/>
    </source>
</evidence>
<comment type="pathway">
    <text evidence="1">Protein modification; protein ubiquitination.</text>
</comment>
<dbReference type="SUPFAM" id="SSF49599">
    <property type="entry name" value="TRAF domain-like"/>
    <property type="match status" value="1"/>
</dbReference>
<protein>
    <recommendedName>
        <fullName evidence="7">BTB domain-containing protein</fullName>
    </recommendedName>
</protein>
<dbReference type="GO" id="GO:0016567">
    <property type="term" value="P:protein ubiquitination"/>
    <property type="evidence" value="ECO:0007669"/>
    <property type="project" value="InterPro"/>
</dbReference>
<proteinExistence type="inferred from homology"/>
<dbReference type="EMBL" id="CM009757">
    <property type="protein sequence ID" value="PUZ38967.1"/>
    <property type="molecule type" value="Genomic_DNA"/>
</dbReference>
<dbReference type="InterPro" id="IPR018247">
    <property type="entry name" value="EF_Hand_1_Ca_BS"/>
</dbReference>
<dbReference type="SMART" id="SM00225">
    <property type="entry name" value="BTB"/>
    <property type="match status" value="2"/>
</dbReference>
<dbReference type="OrthoDB" id="6359816at2759"/>
<organism evidence="5 6">
    <name type="scientific">Panicum hallii var. hallii</name>
    <dbReference type="NCBI Taxonomy" id="1504633"/>
    <lineage>
        <taxon>Eukaryota</taxon>
        <taxon>Viridiplantae</taxon>
        <taxon>Streptophyta</taxon>
        <taxon>Embryophyta</taxon>
        <taxon>Tracheophyta</taxon>
        <taxon>Spermatophyta</taxon>
        <taxon>Magnoliopsida</taxon>
        <taxon>Liliopsida</taxon>
        <taxon>Poales</taxon>
        <taxon>Poaceae</taxon>
        <taxon>PACMAD clade</taxon>
        <taxon>Panicoideae</taxon>
        <taxon>Panicodae</taxon>
        <taxon>Paniceae</taxon>
        <taxon>Panicinae</taxon>
        <taxon>Panicum</taxon>
        <taxon>Panicum sect. Panicum</taxon>
    </lineage>
</organism>
<dbReference type="SUPFAM" id="SSF54695">
    <property type="entry name" value="POZ domain"/>
    <property type="match status" value="2"/>
</dbReference>
<evidence type="ECO:0000259" key="3">
    <source>
        <dbReference type="PROSITE" id="PS50097"/>
    </source>
</evidence>
<dbReference type="PANTHER" id="PTHR26379:SF381">
    <property type="entry name" value="OS10G0429300 PROTEIN"/>
    <property type="match status" value="1"/>
</dbReference>
<dbReference type="Pfam" id="PF22486">
    <property type="entry name" value="MATH_2"/>
    <property type="match status" value="1"/>
</dbReference>
<dbReference type="InterPro" id="IPR000210">
    <property type="entry name" value="BTB/POZ_dom"/>
</dbReference>
<dbReference type="Gramene" id="PUZ38967">
    <property type="protein sequence ID" value="PUZ38967"/>
    <property type="gene ID" value="GQ55_9G239500"/>
</dbReference>
<dbReference type="CDD" id="cd18280">
    <property type="entry name" value="BTB_POZ_BPM_plant"/>
    <property type="match status" value="1"/>
</dbReference>
<dbReference type="InterPro" id="IPR002083">
    <property type="entry name" value="MATH/TRAF_dom"/>
</dbReference>
<comment type="similarity">
    <text evidence="2">Belongs to the Tdpoz family.</text>
</comment>
<dbReference type="Gene3D" id="2.60.210.10">
    <property type="entry name" value="Apoptosis, Tumor Necrosis Factor Receptor Associated Protein 2, Chain A"/>
    <property type="match status" value="1"/>
</dbReference>
<name>A0A2T7C6L8_9POAL</name>
<dbReference type="Gene3D" id="3.30.710.10">
    <property type="entry name" value="Potassium Channel Kv1.1, Chain A"/>
    <property type="match status" value="2"/>
</dbReference>
<evidence type="ECO:0000256" key="1">
    <source>
        <dbReference type="ARBA" id="ARBA00004906"/>
    </source>
</evidence>
<dbReference type="CDD" id="cd00121">
    <property type="entry name" value="MATH"/>
    <property type="match status" value="1"/>
</dbReference>
<accession>A0A2T7C6L8</accession>
<dbReference type="InterPro" id="IPR045005">
    <property type="entry name" value="BPM1-6"/>
</dbReference>
<dbReference type="Pfam" id="PF00651">
    <property type="entry name" value="BTB"/>
    <property type="match status" value="1"/>
</dbReference>
<evidence type="ECO:0000259" key="4">
    <source>
        <dbReference type="PROSITE" id="PS50144"/>
    </source>
</evidence>
<dbReference type="InterPro" id="IPR008974">
    <property type="entry name" value="TRAF-like"/>
</dbReference>
<evidence type="ECO:0000256" key="2">
    <source>
        <dbReference type="ARBA" id="ARBA00010846"/>
    </source>
</evidence>
<reference evidence="5 6" key="1">
    <citation type="submission" date="2018-04" db="EMBL/GenBank/DDBJ databases">
        <title>WGS assembly of Panicum hallii var. hallii HAL2.</title>
        <authorList>
            <person name="Lovell J."/>
            <person name="Jenkins J."/>
            <person name="Lowry D."/>
            <person name="Mamidi S."/>
            <person name="Sreedasyam A."/>
            <person name="Weng X."/>
            <person name="Barry K."/>
            <person name="Bonette J."/>
            <person name="Campitelli B."/>
            <person name="Daum C."/>
            <person name="Gordon S."/>
            <person name="Gould B."/>
            <person name="Lipzen A."/>
            <person name="MacQueen A."/>
            <person name="Palacio-Mejia J."/>
            <person name="Plott C."/>
            <person name="Shakirov E."/>
            <person name="Shu S."/>
            <person name="Yoshinaga Y."/>
            <person name="Zane M."/>
            <person name="Rokhsar D."/>
            <person name="Grimwood J."/>
            <person name="Schmutz J."/>
            <person name="Juenger T."/>
        </authorList>
    </citation>
    <scope>NUCLEOTIDE SEQUENCE [LARGE SCALE GENOMIC DNA]</scope>
    <source>
        <strain evidence="6">cv. HAL2</strain>
    </source>
</reference>
<gene>
    <name evidence="5" type="ORF">GQ55_9G239500</name>
</gene>
<dbReference type="Proteomes" id="UP000244336">
    <property type="component" value="Chromosome 9"/>
</dbReference>
<dbReference type="AlphaFoldDB" id="A0A2T7C6L8"/>
<dbReference type="InterPro" id="IPR056423">
    <property type="entry name" value="BACK_BPM_SPOP"/>
</dbReference>
<dbReference type="PROSITE" id="PS50144">
    <property type="entry name" value="MATH"/>
    <property type="match status" value="1"/>
</dbReference>
<sequence>MSSFAGVSVVEGGGSPPQYASATTAVIYSGYHLLVVNGYSRIKDRPNGERIASRHFRVGGYRWVIECRPNGYESDHDGDYESDHDGDIFFYLVLDQGNVLDPVVVQYEFSFVVDKAQNSDSSSLTGAKETCTFCSRSVAFACSFPCSTKKKIFEKSKYIKNDSFTLRCDIIINKVVSITDADAAVPANSMLLVPDIQQDIAGLFQSGLVGADVTFQVGSAKFAAHRCVLAARSAVFKAQLFGPMKEGTTTSVIHVSDMEEQVFKLLLYFIYSDSVPEMETEEGDVMLRLICEKELCDNCISTSTVANILALAEQHRCRGLKQACLDFLNSPANLQEVMVVDGLDHLISSWPSVLKELIAKLASLNFDVDTGDYGESAPPLLEVPESDLHQHLSSLLQSEERTDVTFEVGGETFSAHKCVLAARSAVFRADLFGPIKDTNTDGVISIHDMESKVFKLLLTFIYDDSWPHMKEEKSEDNADADVMWQQLLVAADRYGLERLKLMCETMLCRYINATTVAAILALAEEHHCRELKEDCLDFLNSPAHLQDVMAAGGLEQLRSSCPSVLIDLIAKLASLKYDN</sequence>
<feature type="domain" description="BTB" evidence="3">
    <location>
        <begin position="402"/>
        <end position="464"/>
    </location>
</feature>
<dbReference type="Gene3D" id="1.25.40.420">
    <property type="match status" value="2"/>
</dbReference>